<dbReference type="Proteomes" id="UP000299102">
    <property type="component" value="Unassembled WGS sequence"/>
</dbReference>
<dbReference type="AlphaFoldDB" id="A0A4C1YZK1"/>
<sequence length="108" mass="11712">MKTVRPVPRRALQTVGPNVVISLVTQRPLAALGLRYQGAAPKFQVHNAPARTAGACAYARTSVRRGRAVVRFRMIVKTLQFKIERRGGARNGSSYLRPAVCGPALACL</sequence>
<comment type="caution">
    <text evidence="1">The sequence shown here is derived from an EMBL/GenBank/DDBJ whole genome shotgun (WGS) entry which is preliminary data.</text>
</comment>
<keyword evidence="2" id="KW-1185">Reference proteome</keyword>
<evidence type="ECO:0000313" key="1">
    <source>
        <dbReference type="EMBL" id="GBP81901.1"/>
    </source>
</evidence>
<proteinExistence type="predicted"/>
<gene>
    <name evidence="1" type="ORF">EVAR_87038_1</name>
</gene>
<name>A0A4C1YZK1_EUMVA</name>
<protein>
    <submittedName>
        <fullName evidence="1">Uncharacterized protein</fullName>
    </submittedName>
</protein>
<dbReference type="EMBL" id="BGZK01001536">
    <property type="protein sequence ID" value="GBP81901.1"/>
    <property type="molecule type" value="Genomic_DNA"/>
</dbReference>
<evidence type="ECO:0000313" key="2">
    <source>
        <dbReference type="Proteomes" id="UP000299102"/>
    </source>
</evidence>
<accession>A0A4C1YZK1</accession>
<organism evidence="1 2">
    <name type="scientific">Eumeta variegata</name>
    <name type="common">Bagworm moth</name>
    <name type="synonym">Eumeta japonica</name>
    <dbReference type="NCBI Taxonomy" id="151549"/>
    <lineage>
        <taxon>Eukaryota</taxon>
        <taxon>Metazoa</taxon>
        <taxon>Ecdysozoa</taxon>
        <taxon>Arthropoda</taxon>
        <taxon>Hexapoda</taxon>
        <taxon>Insecta</taxon>
        <taxon>Pterygota</taxon>
        <taxon>Neoptera</taxon>
        <taxon>Endopterygota</taxon>
        <taxon>Lepidoptera</taxon>
        <taxon>Glossata</taxon>
        <taxon>Ditrysia</taxon>
        <taxon>Tineoidea</taxon>
        <taxon>Psychidae</taxon>
        <taxon>Oiketicinae</taxon>
        <taxon>Eumeta</taxon>
    </lineage>
</organism>
<reference evidence="1 2" key="1">
    <citation type="journal article" date="2019" name="Commun. Biol.">
        <title>The bagworm genome reveals a unique fibroin gene that provides high tensile strength.</title>
        <authorList>
            <person name="Kono N."/>
            <person name="Nakamura H."/>
            <person name="Ohtoshi R."/>
            <person name="Tomita M."/>
            <person name="Numata K."/>
            <person name="Arakawa K."/>
        </authorList>
    </citation>
    <scope>NUCLEOTIDE SEQUENCE [LARGE SCALE GENOMIC DNA]</scope>
</reference>